<keyword evidence="2" id="KW-1185">Reference proteome</keyword>
<protein>
    <submittedName>
        <fullName evidence="1">Uncharacterized protein</fullName>
    </submittedName>
</protein>
<proteinExistence type="predicted"/>
<evidence type="ECO:0000313" key="1">
    <source>
        <dbReference type="EMBL" id="KAH9711945.1"/>
    </source>
</evidence>
<reference evidence="2" key="1">
    <citation type="journal article" date="2023" name="Hortic. Res.">
        <title>A chromosome-level phased genome enabling allele-level studies in sweet orange: a case study on citrus Huanglongbing tolerance.</title>
        <authorList>
            <person name="Wu B."/>
            <person name="Yu Q."/>
            <person name="Deng Z."/>
            <person name="Duan Y."/>
            <person name="Luo F."/>
            <person name="Gmitter F. Jr."/>
        </authorList>
    </citation>
    <scope>NUCLEOTIDE SEQUENCE [LARGE SCALE GENOMIC DNA]</scope>
    <source>
        <strain evidence="2">cv. Valencia</strain>
    </source>
</reference>
<organism evidence="1 2">
    <name type="scientific">Citrus sinensis</name>
    <name type="common">Sweet orange</name>
    <name type="synonym">Citrus aurantium var. sinensis</name>
    <dbReference type="NCBI Taxonomy" id="2711"/>
    <lineage>
        <taxon>Eukaryota</taxon>
        <taxon>Viridiplantae</taxon>
        <taxon>Streptophyta</taxon>
        <taxon>Embryophyta</taxon>
        <taxon>Tracheophyta</taxon>
        <taxon>Spermatophyta</taxon>
        <taxon>Magnoliopsida</taxon>
        <taxon>eudicotyledons</taxon>
        <taxon>Gunneridae</taxon>
        <taxon>Pentapetalae</taxon>
        <taxon>rosids</taxon>
        <taxon>malvids</taxon>
        <taxon>Sapindales</taxon>
        <taxon>Rutaceae</taxon>
        <taxon>Aurantioideae</taxon>
        <taxon>Citrus</taxon>
    </lineage>
</organism>
<sequence length="704" mass="75993">MQGQGDRDAPSNSLININPDQQRQMDFFRDWLNQGSPHLLIGQMRESGIDSENHRRAFTELMNQVDAELTARGIGFQRKHPGNGRVENESLMVQQANVSAAQHTSSIDLNATREQQQEIGGGQTLSNPAKPDGPVSTADQNILPAAGTDSSKPILISSGGGNPLKAVGDTSGQGHGKGGASSSNNNRPSFKRRAPGDAPRQLLLGESSSSVQQEQARESEQDDVVAAPQEIGGTVALNNEITGVGMLGAANSSAMNGTQNVAAAGITVLEAGIGGAPTVNQHHPSSVAAANRLGGSSVMNQNQISNEARNGAAAAAPPGFINNNNQASIRARQTEIFERNIRVRRNPNLQDFTPAARALTQSSPRQTAMFYPFDHFLNSLPQPQFHPTPAPQFVREPEPFQTQQVQGITMPSGSPSSSAYTPQLQPRNVMFRAAQFEPGSSSHMAANMNLANGNPNVPGNAAAAATQDGSNSRISAVPFWYPRQAINYSNRMLEVLRRAESRGLQGDYRPLHAADAAREMDNSSRGGNMRLQPRRSGFVPSDERRDGDHPDIPGSSIPLAFEAHNILARVRMTGSLGLEDFMVNRSVFLGPFEEEDEEDELEDMRLDIDDMTYEELLALGDEIGPVCTGLREEAILANLTVQRYGSESPTNDGSCCICQEKYADGENLGKLDCGHDFHPNCIKQWLVRKNQCPICKMTGLARIH</sequence>
<name>A0ACB8J3D4_CITSI</name>
<evidence type="ECO:0000313" key="2">
    <source>
        <dbReference type="Proteomes" id="UP000829398"/>
    </source>
</evidence>
<accession>A0ACB8J3D4</accession>
<dbReference type="Proteomes" id="UP000829398">
    <property type="component" value="Chromosome 7"/>
</dbReference>
<comment type="caution">
    <text evidence="1">The sequence shown here is derived from an EMBL/GenBank/DDBJ whole genome shotgun (WGS) entry which is preliminary data.</text>
</comment>
<dbReference type="EMBL" id="CM039176">
    <property type="protein sequence ID" value="KAH9711945.1"/>
    <property type="molecule type" value="Genomic_DNA"/>
</dbReference>
<gene>
    <name evidence="1" type="ORF">KPL71_019908</name>
</gene>